<dbReference type="Proteomes" id="UP000014028">
    <property type="component" value="Unassembled WGS sequence"/>
</dbReference>
<dbReference type="RefSeq" id="WP_016124024.1">
    <property type="nucleotide sequence ID" value="NZ_KB976849.1"/>
</dbReference>
<accession>A0A9W5R0G2</accession>
<protein>
    <submittedName>
        <fullName evidence="2">Uncharacterized protein</fullName>
    </submittedName>
</protein>
<feature type="transmembrane region" description="Helical" evidence="1">
    <location>
        <begin position="5"/>
        <end position="23"/>
    </location>
</feature>
<feature type="transmembrane region" description="Helical" evidence="1">
    <location>
        <begin position="29"/>
        <end position="46"/>
    </location>
</feature>
<comment type="caution">
    <text evidence="2">The sequence shown here is derived from an EMBL/GenBank/DDBJ whole genome shotgun (WGS) entry which is preliminary data.</text>
</comment>
<dbReference type="AlphaFoldDB" id="A0A9W5R0G2"/>
<name>A0A9W5R0G2_BACCE</name>
<keyword evidence="1" id="KW-0472">Membrane</keyword>
<dbReference type="EMBL" id="AHFK01000111">
    <property type="protein sequence ID" value="EOQ01273.1"/>
    <property type="molecule type" value="Genomic_DNA"/>
</dbReference>
<reference evidence="2 3" key="1">
    <citation type="submission" date="2012-12" db="EMBL/GenBank/DDBJ databases">
        <title>The Genome Sequence of Bacillus cereus VD184.</title>
        <authorList>
            <consortium name="The Broad Institute Genome Sequencing Platform"/>
            <consortium name="The Broad Institute Genome Sequencing Center for Infectious Disease"/>
            <person name="Feldgarden M."/>
            <person name="Van der Auwera G.A."/>
            <person name="Mahillon J."/>
            <person name="Duprez V."/>
            <person name="Timmery S."/>
            <person name="Mattelet C."/>
            <person name="Dierick K."/>
            <person name="Sun M."/>
            <person name="Yu Z."/>
            <person name="Zhu L."/>
            <person name="Hu X."/>
            <person name="Shank E.B."/>
            <person name="Swiecicka I."/>
            <person name="Hansen B.M."/>
            <person name="Andrup L."/>
            <person name="Walker B."/>
            <person name="Young S.K."/>
            <person name="Zeng Q."/>
            <person name="Gargeya S."/>
            <person name="Fitzgerald M."/>
            <person name="Haas B."/>
            <person name="Abouelleil A."/>
            <person name="Alvarado L."/>
            <person name="Arachchi H.M."/>
            <person name="Berlin A.M."/>
            <person name="Chapman S.B."/>
            <person name="Dewar J."/>
            <person name="Goldberg J."/>
            <person name="Griggs A."/>
            <person name="Gujja S."/>
            <person name="Hansen M."/>
            <person name="Howarth C."/>
            <person name="Imamovic A."/>
            <person name="Larimer J."/>
            <person name="McCowan C."/>
            <person name="Murphy C."/>
            <person name="Neiman D."/>
            <person name="Pearson M."/>
            <person name="Priest M."/>
            <person name="Roberts A."/>
            <person name="Saif S."/>
            <person name="Shea T."/>
            <person name="Sisk P."/>
            <person name="Sykes S."/>
            <person name="Wortman J."/>
            <person name="Nusbaum C."/>
            <person name="Birren B."/>
        </authorList>
    </citation>
    <scope>NUCLEOTIDE SEQUENCE [LARGE SCALE GENOMIC DNA]</scope>
    <source>
        <strain evidence="2 3">VD184</strain>
    </source>
</reference>
<keyword evidence="1" id="KW-0812">Transmembrane</keyword>
<evidence type="ECO:0000313" key="2">
    <source>
        <dbReference type="EMBL" id="EOQ01273.1"/>
    </source>
</evidence>
<evidence type="ECO:0000256" key="1">
    <source>
        <dbReference type="SAM" id="Phobius"/>
    </source>
</evidence>
<organism evidence="2 3">
    <name type="scientific">Bacillus cereus VD184</name>
    <dbReference type="NCBI Taxonomy" id="1053242"/>
    <lineage>
        <taxon>Bacteria</taxon>
        <taxon>Bacillati</taxon>
        <taxon>Bacillota</taxon>
        <taxon>Bacilli</taxon>
        <taxon>Bacillales</taxon>
        <taxon>Bacillaceae</taxon>
        <taxon>Bacillus</taxon>
        <taxon>Bacillus cereus group</taxon>
    </lineage>
</organism>
<evidence type="ECO:0000313" key="3">
    <source>
        <dbReference type="Proteomes" id="UP000014028"/>
    </source>
</evidence>
<proteinExistence type="predicted"/>
<sequence length="54" mass="6379">MKKNIYMGILILFYFIIGGYIWFMADVNIGLKFALFIILIFSVAPLKRLLKRHN</sequence>
<gene>
    <name evidence="2" type="ORF">IKC_06531</name>
</gene>
<keyword evidence="1" id="KW-1133">Transmembrane helix</keyword>